<protein>
    <submittedName>
        <fullName evidence="3">DUF1573 domain-containing protein</fullName>
    </submittedName>
</protein>
<keyword evidence="1" id="KW-1133">Transmembrane helix</keyword>
<name>A0A0P0FYW5_9BACE</name>
<dbReference type="PANTHER" id="PTHR37833">
    <property type="entry name" value="LIPOPROTEIN-RELATED"/>
    <property type="match status" value="1"/>
</dbReference>
<reference evidence="3 7" key="3">
    <citation type="journal article" date="2019" name="Nat. Med.">
        <title>A library of human gut bacterial isolates paired with longitudinal multiomics data enables mechanistic microbiome research.</title>
        <authorList>
            <person name="Poyet M."/>
            <person name="Groussin M."/>
            <person name="Gibbons S.M."/>
            <person name="Avila-Pacheco J."/>
            <person name="Jiang X."/>
            <person name="Kearney S.M."/>
            <person name="Perrotta A.R."/>
            <person name="Berdy B."/>
            <person name="Zhao S."/>
            <person name="Lieberman T.D."/>
            <person name="Swanson P.K."/>
            <person name="Smith M."/>
            <person name="Roesemann S."/>
            <person name="Alexander J.E."/>
            <person name="Rich S.A."/>
            <person name="Livny J."/>
            <person name="Vlamakis H."/>
            <person name="Clish C."/>
            <person name="Bullock K."/>
            <person name="Deik A."/>
            <person name="Scott J."/>
            <person name="Pierce K.A."/>
            <person name="Xavier R.J."/>
            <person name="Alm E.J."/>
        </authorList>
    </citation>
    <scope>NUCLEOTIDE SEQUENCE [LARGE SCALE GENOMIC DNA]</scope>
    <source>
        <strain evidence="3 7">BIOML-A8</strain>
    </source>
</reference>
<dbReference type="Proteomes" id="UP000482653">
    <property type="component" value="Unassembled WGS sequence"/>
</dbReference>
<dbReference type="Proteomes" id="UP000061809">
    <property type="component" value="Chromosome"/>
</dbReference>
<dbReference type="Proteomes" id="UP000283341">
    <property type="component" value="Unassembled WGS sequence"/>
</dbReference>
<keyword evidence="1" id="KW-0472">Membrane</keyword>
<dbReference type="Gene3D" id="3.40.30.10">
    <property type="entry name" value="Glutaredoxin"/>
    <property type="match status" value="1"/>
</dbReference>
<dbReference type="PATRIC" id="fig|246787.4.peg.2012"/>
<evidence type="ECO:0000313" key="4">
    <source>
        <dbReference type="EMBL" id="RGS34551.1"/>
    </source>
</evidence>
<evidence type="ECO:0000313" key="6">
    <source>
        <dbReference type="Proteomes" id="UP000283341"/>
    </source>
</evidence>
<dbReference type="Gene3D" id="2.60.40.10">
    <property type="entry name" value="Immunoglobulins"/>
    <property type="match status" value="1"/>
</dbReference>
<evidence type="ECO:0000256" key="1">
    <source>
        <dbReference type="SAM" id="Phobius"/>
    </source>
</evidence>
<evidence type="ECO:0000313" key="2">
    <source>
        <dbReference type="EMBL" id="ALJ59200.1"/>
    </source>
</evidence>
<evidence type="ECO:0000313" key="5">
    <source>
        <dbReference type="Proteomes" id="UP000061809"/>
    </source>
</evidence>
<dbReference type="EMBL" id="VVYX01000017">
    <property type="protein sequence ID" value="KAA5417799.1"/>
    <property type="molecule type" value="Genomic_DNA"/>
</dbReference>
<dbReference type="PANTHER" id="PTHR37833:SF1">
    <property type="entry name" value="SIGNAL PEPTIDE PROTEIN"/>
    <property type="match status" value="1"/>
</dbReference>
<gene>
    <name evidence="2" type="ORF">BcellWH2_01954</name>
    <name evidence="4" type="ORF">DWX97_19165</name>
    <name evidence="3" type="ORF">F2Y87_15320</name>
</gene>
<accession>A0A0P0FYW5</accession>
<dbReference type="RefSeq" id="WP_029429193.1">
    <property type="nucleotide sequence ID" value="NZ_CP012801.1"/>
</dbReference>
<evidence type="ECO:0000313" key="7">
    <source>
        <dbReference type="Proteomes" id="UP000482653"/>
    </source>
</evidence>
<dbReference type="EMBL" id="CP012801">
    <property type="protein sequence ID" value="ALJ59200.1"/>
    <property type="molecule type" value="Genomic_DNA"/>
</dbReference>
<dbReference type="AlphaFoldDB" id="A0A0P0FYW5"/>
<sequence length="303" mass="35239">MVLLDLEMKKYNLGIWRLFLVLLVISNFIACKESKHQRLARTVLEWENKQIRYPSNMLLTNLNGDSTAFDKTGYKYTIMMYVDSIGCMSCKLQLKEWKLFVEKMNIENPNTVCILLVFHSSNKRNIRHLLKKNAFNYPVFFDIQDSLNLLNHFPIDDSFRSFLLDRDNKVVIIGNPIHNPNIKKLYEKIICSKSLDYNEKRAQTQVQFDQSVVNLGNFKRKNKQELTFVLKNLGHNLLSVEDVVPSCDCLDVRFTHESTNPGDTWMLNVIYEADAPGAFEKTIAVYCNVPNSPLHLRIMGYVE</sequence>
<dbReference type="KEGG" id="bcel:BcellWH2_01954"/>
<dbReference type="EMBL" id="QRVJ01000021">
    <property type="protein sequence ID" value="RGS34551.1"/>
    <property type="molecule type" value="Genomic_DNA"/>
</dbReference>
<proteinExistence type="predicted"/>
<feature type="transmembrane region" description="Helical" evidence="1">
    <location>
        <begin position="13"/>
        <end position="31"/>
    </location>
</feature>
<keyword evidence="1" id="KW-0812">Transmembrane</keyword>
<dbReference type="InterPro" id="IPR011467">
    <property type="entry name" value="DUF1573"/>
</dbReference>
<evidence type="ECO:0000313" key="3">
    <source>
        <dbReference type="EMBL" id="KAA5417799.1"/>
    </source>
</evidence>
<dbReference type="Pfam" id="PF07610">
    <property type="entry name" value="DUF1573"/>
    <property type="match status" value="1"/>
</dbReference>
<dbReference type="InterPro" id="IPR013783">
    <property type="entry name" value="Ig-like_fold"/>
</dbReference>
<organism evidence="2 5">
    <name type="scientific">Bacteroides cellulosilyticus</name>
    <dbReference type="NCBI Taxonomy" id="246787"/>
    <lineage>
        <taxon>Bacteria</taxon>
        <taxon>Pseudomonadati</taxon>
        <taxon>Bacteroidota</taxon>
        <taxon>Bacteroidia</taxon>
        <taxon>Bacteroidales</taxon>
        <taxon>Bacteroidaceae</taxon>
        <taxon>Bacteroides</taxon>
    </lineage>
</organism>
<dbReference type="InterPro" id="IPR036249">
    <property type="entry name" value="Thioredoxin-like_sf"/>
</dbReference>
<reference evidence="2 5" key="1">
    <citation type="journal article" date="2015" name="Science">
        <title>Genetic determinants of in vivo fitness and diet responsiveness in multiple human gut Bacteroides.</title>
        <authorList>
            <person name="Wu M."/>
            <person name="McNulty N.P."/>
            <person name="Rodionov D.A."/>
            <person name="Khoroshkin M.S."/>
            <person name="Griffin N.W."/>
            <person name="Cheng J."/>
            <person name="Latreille P."/>
            <person name="Kerstetter R.A."/>
            <person name="Terrapon N."/>
            <person name="Henrissat B."/>
            <person name="Osterman A.L."/>
            <person name="Gordon J.I."/>
        </authorList>
    </citation>
    <scope>NUCLEOTIDE SEQUENCE [LARGE SCALE GENOMIC DNA]</scope>
    <source>
        <strain evidence="2 5">WH2</strain>
    </source>
</reference>
<reference evidence="4 6" key="2">
    <citation type="submission" date="2018-08" db="EMBL/GenBank/DDBJ databases">
        <title>A genome reference for cultivated species of the human gut microbiota.</title>
        <authorList>
            <person name="Zou Y."/>
            <person name="Xue W."/>
            <person name="Luo G."/>
        </authorList>
    </citation>
    <scope>NUCLEOTIDE SEQUENCE [LARGE SCALE GENOMIC DNA]</scope>
    <source>
        <strain evidence="4 6">AF22-3AC</strain>
    </source>
</reference>
<dbReference type="SUPFAM" id="SSF52833">
    <property type="entry name" value="Thioredoxin-like"/>
    <property type="match status" value="1"/>
</dbReference>